<dbReference type="Proteomes" id="UP000740883">
    <property type="component" value="Unassembled WGS sequence"/>
</dbReference>
<proteinExistence type="predicted"/>
<gene>
    <name evidence="1" type="ORF">NGRA_2812</name>
</gene>
<dbReference type="AlphaFoldDB" id="A0A9P6GWP8"/>
<dbReference type="OrthoDB" id="2195530at2759"/>
<keyword evidence="2" id="KW-1185">Reference proteome</keyword>
<sequence length="148" mass="17048">MFSSKYLLYVQRKAAGAPFLSTKAKAFEDCTKNSEANQSKDLTAANVSSSDSQNSTAVPMVVFVNNMTEKEVKRELFMLECETDFEKLTLRTRMMMVIKKSVPKLKDWFYEKGTDENLPDTWEDFKTQIVDLCTEQALESLQRYNNEP</sequence>
<protein>
    <submittedName>
        <fullName evidence="1">Uncharacterized protein</fullName>
    </submittedName>
</protein>
<dbReference type="EMBL" id="SBJO01000400">
    <property type="protein sequence ID" value="KAF9761170.1"/>
    <property type="molecule type" value="Genomic_DNA"/>
</dbReference>
<accession>A0A9P6GWP8</accession>
<evidence type="ECO:0000313" key="1">
    <source>
        <dbReference type="EMBL" id="KAF9761170.1"/>
    </source>
</evidence>
<organism evidence="1 2">
    <name type="scientific">Nosema granulosis</name>
    <dbReference type="NCBI Taxonomy" id="83296"/>
    <lineage>
        <taxon>Eukaryota</taxon>
        <taxon>Fungi</taxon>
        <taxon>Fungi incertae sedis</taxon>
        <taxon>Microsporidia</taxon>
        <taxon>Nosematidae</taxon>
        <taxon>Nosema</taxon>
    </lineage>
</organism>
<evidence type="ECO:0000313" key="2">
    <source>
        <dbReference type="Proteomes" id="UP000740883"/>
    </source>
</evidence>
<feature type="non-terminal residue" evidence="1">
    <location>
        <position position="148"/>
    </location>
</feature>
<reference evidence="1 2" key="1">
    <citation type="journal article" date="2020" name="Genome Biol. Evol.">
        <title>Comparative genomics of strictly vertically transmitted, feminizing microsporidia endosymbionts of amphipod crustaceans.</title>
        <authorList>
            <person name="Cormier A."/>
            <person name="Chebbi M.A."/>
            <person name="Giraud I."/>
            <person name="Wattier R."/>
            <person name="Teixeira M."/>
            <person name="Gilbert C."/>
            <person name="Rigaud T."/>
            <person name="Cordaux R."/>
        </authorList>
    </citation>
    <scope>NUCLEOTIDE SEQUENCE [LARGE SCALE GENOMIC DNA]</scope>
    <source>
        <strain evidence="1 2">Ou3-Ou53</strain>
    </source>
</reference>
<comment type="caution">
    <text evidence="1">The sequence shown here is derived from an EMBL/GenBank/DDBJ whole genome shotgun (WGS) entry which is preliminary data.</text>
</comment>
<name>A0A9P6GWP8_9MICR</name>